<evidence type="ECO:0000256" key="1">
    <source>
        <dbReference type="ARBA" id="ARBA00022737"/>
    </source>
</evidence>
<sequence length="378" mass="40422">MPQNSTLPPTELAKWLDYLEIDPHNTHLLQHAAQAAFDAGQYALCRKILSRQEAPGALSSSLVNLHGLACMSEGDYTTALVHFSSLDAARTDPTLRYNIAYANAMLERYEEAFALLQDPAVQALPPAVTLGVRVLHHLGQLDEAIQLGQRHLEHAEFDRELPGALATVCFDASRLELARHFASLTPDAPDCQAVFALLALNEGEQDTASTLLESAIAARPSSGRVQLGMGLCLLARQEFGRAAEMLDSAAATLKSHAGSWAAAAWAHLFAADLAAARRCFERAAHIDRGFAEAPGGLAVVACREQRFDEARHLVTTALRLDSKCLAAAFASSLLASQAGDQARATEVMRQAMEGSLTAGGPSLGSLIALRMEGAKKHI</sequence>
<dbReference type="InterPro" id="IPR011990">
    <property type="entry name" value="TPR-like_helical_dom_sf"/>
</dbReference>
<dbReference type="Gene3D" id="1.25.40.10">
    <property type="entry name" value="Tetratricopeptide repeat domain"/>
    <property type="match status" value="1"/>
</dbReference>
<dbReference type="Proteomes" id="UP000054717">
    <property type="component" value="Unassembled WGS sequence"/>
</dbReference>
<evidence type="ECO:0000313" key="4">
    <source>
        <dbReference type="Proteomes" id="UP000054717"/>
    </source>
</evidence>
<dbReference type="STRING" id="326475.AWB66_00234"/>
<keyword evidence="1" id="KW-0677">Repeat</keyword>
<dbReference type="SUPFAM" id="SSF48452">
    <property type="entry name" value="TPR-like"/>
    <property type="match status" value="2"/>
</dbReference>
<gene>
    <name evidence="3" type="ORF">AWB66_00234</name>
</gene>
<dbReference type="PANTHER" id="PTHR44227:SF3">
    <property type="entry name" value="PROTEIN O-MANNOSYL-TRANSFERASE TMTC4"/>
    <property type="match status" value="1"/>
</dbReference>
<reference evidence="3" key="1">
    <citation type="submission" date="2016-01" db="EMBL/GenBank/DDBJ databases">
        <authorList>
            <person name="Peeters Charlotte."/>
        </authorList>
    </citation>
    <scope>NUCLEOTIDE SEQUENCE</scope>
    <source>
        <strain evidence="3">LMG 22936</strain>
    </source>
</reference>
<dbReference type="AlphaFoldDB" id="A0A158ET89"/>
<dbReference type="InterPro" id="IPR052346">
    <property type="entry name" value="O-mannosyl-transferase_TMTC"/>
</dbReference>
<protein>
    <submittedName>
        <fullName evidence="3">Tetratricopeptide repeat protein</fullName>
    </submittedName>
</protein>
<proteinExistence type="predicted"/>
<dbReference type="EMBL" id="FCNZ02000001">
    <property type="protein sequence ID" value="SAL10812.1"/>
    <property type="molecule type" value="Genomic_DNA"/>
</dbReference>
<organism evidence="3 4">
    <name type="scientific">Caballeronia telluris</name>
    <dbReference type="NCBI Taxonomy" id="326475"/>
    <lineage>
        <taxon>Bacteria</taxon>
        <taxon>Pseudomonadati</taxon>
        <taxon>Pseudomonadota</taxon>
        <taxon>Betaproteobacteria</taxon>
        <taxon>Burkholderiales</taxon>
        <taxon>Burkholderiaceae</taxon>
        <taxon>Caballeronia</taxon>
    </lineage>
</organism>
<evidence type="ECO:0000256" key="2">
    <source>
        <dbReference type="ARBA" id="ARBA00022803"/>
    </source>
</evidence>
<comment type="caution">
    <text evidence="3">The sequence shown here is derived from an EMBL/GenBank/DDBJ whole genome shotgun (WGS) entry which is preliminary data.</text>
</comment>
<dbReference type="Pfam" id="PF13432">
    <property type="entry name" value="TPR_16"/>
    <property type="match status" value="1"/>
</dbReference>
<dbReference type="PANTHER" id="PTHR44227">
    <property type="match status" value="1"/>
</dbReference>
<name>A0A158ET89_9BURK</name>
<accession>A0A158ET89</accession>
<keyword evidence="4" id="KW-1185">Reference proteome</keyword>
<evidence type="ECO:0000313" key="3">
    <source>
        <dbReference type="EMBL" id="SAL10812.1"/>
    </source>
</evidence>
<keyword evidence="2" id="KW-0802">TPR repeat</keyword>
<dbReference type="RefSeq" id="WP_087628426.1">
    <property type="nucleotide sequence ID" value="NZ_FCNZ02000001.1"/>
</dbReference>